<keyword evidence="2" id="KW-0067">ATP-binding</keyword>
<dbReference type="EMBL" id="JAVHJO010000012">
    <property type="protein sequence ID" value="KAK6532128.1"/>
    <property type="molecule type" value="Genomic_DNA"/>
</dbReference>
<keyword evidence="4" id="KW-1185">Reference proteome</keyword>
<dbReference type="Gene3D" id="3.30.420.40">
    <property type="match status" value="2"/>
</dbReference>
<dbReference type="InterPro" id="IPR013126">
    <property type="entry name" value="Hsp_70_fam"/>
</dbReference>
<reference evidence="3 4" key="1">
    <citation type="submission" date="2019-10" db="EMBL/GenBank/DDBJ databases">
        <authorList>
            <person name="Palmer J.M."/>
        </authorList>
    </citation>
    <scope>NUCLEOTIDE SEQUENCE [LARGE SCALE GENOMIC DNA]</scope>
    <source>
        <strain evidence="3 4">TWF694</strain>
    </source>
</reference>
<evidence type="ECO:0000313" key="4">
    <source>
        <dbReference type="Proteomes" id="UP001365542"/>
    </source>
</evidence>
<dbReference type="PANTHER" id="PTHR14187:SF5">
    <property type="entry name" value="HEAT SHOCK 70 KDA PROTEIN 12A"/>
    <property type="match status" value="1"/>
</dbReference>
<dbReference type="SUPFAM" id="SSF53067">
    <property type="entry name" value="Actin-like ATPase domain"/>
    <property type="match status" value="2"/>
</dbReference>
<sequence length="563" mass="63902">MASKPEIVVGIDFGTTFSGFSWAANSGLKRVHLVTDWETSNAFEGTNEKVRTWISYTRNQPTSFGYTAVGRPFKWFKILLQPDHYSQSVQDVRNANKGLREFSKSLEEVISDYLSWIWLRGKEDIARKQGHDFELRYDIRVILTVPAAWKPIAKDRTLRAAKRAGLPENIELVTEPEAAALATLSAKSDEHELQKGDVFVVCDAGGGTVDLISYQVLNPSPLQIKECGVGEGDLCGSAFLDLGFENIIKTKIGESKYNTTKEKDRKKMLEDFEYRIKRHFNGDITKNYSVELRGAGDDPDEDDDLIDVRGSAVCTIFDHVCNKIDTLVENQVKQVKAEGLKVKAILLVGGFGSSKYLHSRLDKIYRQRGINVLQANDPWSAVCRGATMWGLEHKAVVSRNARYSYGYSVNVPFESGKHDMVDRYWDVSEGIHRARDQMGWLLKWGEEIQAGRTLVWFDYNTFKESDLLSSSTRSFTRNLHYSEARIAPSKKSHDVIPLVSVDFQIDSQRILETTENRKGADGNLWRDVNFKMEIELRNADLGFTVLYMGKKVGYMKASYRENF</sequence>
<evidence type="ECO:0000256" key="1">
    <source>
        <dbReference type="ARBA" id="ARBA00022741"/>
    </source>
</evidence>
<proteinExistence type="predicted"/>
<dbReference type="PRINTS" id="PR00301">
    <property type="entry name" value="HEATSHOCK70"/>
</dbReference>
<comment type="caution">
    <text evidence="3">The sequence shown here is derived from an EMBL/GenBank/DDBJ whole genome shotgun (WGS) entry which is preliminary data.</text>
</comment>
<gene>
    <name evidence="3" type="ORF">TWF694_003289</name>
</gene>
<accession>A0AAV9X1F8</accession>
<dbReference type="InterPro" id="IPR043129">
    <property type="entry name" value="ATPase_NBD"/>
</dbReference>
<protein>
    <recommendedName>
        <fullName evidence="5">Actin-like ATPase domain-containing protein</fullName>
    </recommendedName>
</protein>
<name>A0AAV9X1F8_9PEZI</name>
<evidence type="ECO:0000313" key="3">
    <source>
        <dbReference type="EMBL" id="KAK6532128.1"/>
    </source>
</evidence>
<dbReference type="CDD" id="cd10170">
    <property type="entry name" value="ASKHA_NBD_HSP70"/>
    <property type="match status" value="1"/>
</dbReference>
<dbReference type="AlphaFoldDB" id="A0AAV9X1F8"/>
<dbReference type="Pfam" id="PF00012">
    <property type="entry name" value="HSP70"/>
    <property type="match status" value="1"/>
</dbReference>
<keyword evidence="1" id="KW-0547">Nucleotide-binding</keyword>
<dbReference type="GO" id="GO:0140662">
    <property type="term" value="F:ATP-dependent protein folding chaperone"/>
    <property type="evidence" value="ECO:0007669"/>
    <property type="project" value="InterPro"/>
</dbReference>
<dbReference type="Proteomes" id="UP001365542">
    <property type="component" value="Unassembled WGS sequence"/>
</dbReference>
<evidence type="ECO:0008006" key="5">
    <source>
        <dbReference type="Google" id="ProtNLM"/>
    </source>
</evidence>
<dbReference type="GO" id="GO:0005524">
    <property type="term" value="F:ATP binding"/>
    <property type="evidence" value="ECO:0007669"/>
    <property type="project" value="UniProtKB-KW"/>
</dbReference>
<dbReference type="Gene3D" id="3.90.640.10">
    <property type="entry name" value="Actin, Chain A, domain 4"/>
    <property type="match status" value="1"/>
</dbReference>
<dbReference type="PANTHER" id="PTHR14187">
    <property type="entry name" value="ALPHA KINASE/ELONGATION FACTOR 2 KINASE"/>
    <property type="match status" value="1"/>
</dbReference>
<evidence type="ECO:0000256" key="2">
    <source>
        <dbReference type="ARBA" id="ARBA00022840"/>
    </source>
</evidence>
<organism evidence="3 4">
    <name type="scientific">Orbilia ellipsospora</name>
    <dbReference type="NCBI Taxonomy" id="2528407"/>
    <lineage>
        <taxon>Eukaryota</taxon>
        <taxon>Fungi</taxon>
        <taxon>Dikarya</taxon>
        <taxon>Ascomycota</taxon>
        <taxon>Pezizomycotina</taxon>
        <taxon>Orbiliomycetes</taxon>
        <taxon>Orbiliales</taxon>
        <taxon>Orbiliaceae</taxon>
        <taxon>Orbilia</taxon>
    </lineage>
</organism>